<sequence length="100" mass="11544">MCQIRFTVQTTNNMEPILSGQGRYRRIGDKDWTDFSINVSDPMTPDITIIGDYELEVRVSYLTTPTETDWSSWKASTFEIANDCDRSYYYARVNQVIGAL</sequence>
<proteinExistence type="predicted"/>
<dbReference type="EMBL" id="FZNY01000001">
    <property type="protein sequence ID" value="SNR45779.1"/>
    <property type="molecule type" value="Genomic_DNA"/>
</dbReference>
<dbReference type="RefSeq" id="WP_143337053.1">
    <property type="nucleotide sequence ID" value="NZ_BMEP01000003.1"/>
</dbReference>
<gene>
    <name evidence="1" type="ORF">SAMN06265376_1011066</name>
</gene>
<reference evidence="1 2" key="1">
    <citation type="submission" date="2017-06" db="EMBL/GenBank/DDBJ databases">
        <authorList>
            <person name="Kim H.J."/>
            <person name="Triplett B.A."/>
        </authorList>
    </citation>
    <scope>NUCLEOTIDE SEQUENCE [LARGE SCALE GENOMIC DNA]</scope>
    <source>
        <strain evidence="1 2">DSM 25597</strain>
    </source>
</reference>
<organism evidence="1 2">
    <name type="scientific">Dokdonia pacifica</name>
    <dbReference type="NCBI Taxonomy" id="1627892"/>
    <lineage>
        <taxon>Bacteria</taxon>
        <taxon>Pseudomonadati</taxon>
        <taxon>Bacteroidota</taxon>
        <taxon>Flavobacteriia</taxon>
        <taxon>Flavobacteriales</taxon>
        <taxon>Flavobacteriaceae</taxon>
        <taxon>Dokdonia</taxon>
    </lineage>
</organism>
<dbReference type="Proteomes" id="UP000198379">
    <property type="component" value="Unassembled WGS sequence"/>
</dbReference>
<protein>
    <submittedName>
        <fullName evidence="1">Uncharacterized protein</fullName>
    </submittedName>
</protein>
<dbReference type="AlphaFoldDB" id="A0A238WJC9"/>
<keyword evidence="2" id="KW-1185">Reference proteome</keyword>
<accession>A0A238WJC9</accession>
<name>A0A238WJC9_9FLAO</name>
<dbReference type="OrthoDB" id="1453345at2"/>
<evidence type="ECO:0000313" key="1">
    <source>
        <dbReference type="EMBL" id="SNR45779.1"/>
    </source>
</evidence>
<evidence type="ECO:0000313" key="2">
    <source>
        <dbReference type="Proteomes" id="UP000198379"/>
    </source>
</evidence>